<dbReference type="PIRSF" id="PIRSF002162">
    <property type="entry name" value="Ribosomal_L6"/>
    <property type="match status" value="1"/>
</dbReference>
<evidence type="ECO:0000256" key="2">
    <source>
        <dbReference type="ARBA" id="ARBA00022980"/>
    </source>
</evidence>
<evidence type="ECO:0000256" key="4">
    <source>
        <dbReference type="ARBA" id="ARBA00035454"/>
    </source>
</evidence>
<dbReference type="PANTHER" id="PTHR11655:SF14">
    <property type="entry name" value="LARGE RIBOSOMAL SUBUNIT PROTEIN UL6M"/>
    <property type="match status" value="1"/>
</dbReference>
<evidence type="ECO:0000256" key="1">
    <source>
        <dbReference type="ARBA" id="ARBA00009356"/>
    </source>
</evidence>
<dbReference type="Proteomes" id="UP000231143">
    <property type="component" value="Unassembled WGS sequence"/>
</dbReference>
<protein>
    <recommendedName>
        <fullName evidence="4 5">50S ribosomal protein L6</fullName>
    </recommendedName>
</protein>
<evidence type="ECO:0000256" key="6">
    <source>
        <dbReference type="RuleBase" id="RU003869"/>
    </source>
</evidence>
<dbReference type="EMBL" id="PCTT01000023">
    <property type="protein sequence ID" value="PIP87141.1"/>
    <property type="molecule type" value="Genomic_DNA"/>
</dbReference>
<dbReference type="InterPro" id="IPR036789">
    <property type="entry name" value="Ribosomal_uL6-like_a/b-dom_sf"/>
</dbReference>
<dbReference type="Pfam" id="PF00347">
    <property type="entry name" value="Ribosomal_L6"/>
    <property type="match status" value="2"/>
</dbReference>
<dbReference type="GO" id="GO:0022625">
    <property type="term" value="C:cytosolic large ribosomal subunit"/>
    <property type="evidence" value="ECO:0007669"/>
    <property type="project" value="UniProtKB-UniRule"/>
</dbReference>
<comment type="function">
    <text evidence="7">This protein binds to the 23S rRNA, and is important in its secondary structure. It is located near the subunit interface in the base of the L7/L12 stalk, and near the tRNA binding site of the peptidyltransferase center.</text>
</comment>
<dbReference type="PANTHER" id="PTHR11655">
    <property type="entry name" value="60S/50S RIBOSOMAL PROTEIN L6/L9"/>
    <property type="match status" value="1"/>
</dbReference>
<comment type="caution">
    <text evidence="9">The sequence shown here is derived from an EMBL/GenBank/DDBJ whole genome shotgun (WGS) entry which is preliminary data.</text>
</comment>
<name>A0A2H0DYT3_9BACT</name>
<dbReference type="NCBIfam" id="TIGR03654">
    <property type="entry name" value="L6_bact"/>
    <property type="match status" value="1"/>
</dbReference>
<accession>A0A2H0DYT3</accession>
<dbReference type="AlphaFoldDB" id="A0A2H0DYT3"/>
<reference evidence="9 10" key="1">
    <citation type="submission" date="2017-09" db="EMBL/GenBank/DDBJ databases">
        <title>Depth-based differentiation of microbial function through sediment-hosted aquifers and enrichment of novel symbionts in the deep terrestrial subsurface.</title>
        <authorList>
            <person name="Probst A.J."/>
            <person name="Ladd B."/>
            <person name="Jarett J.K."/>
            <person name="Geller-Mcgrath D.E."/>
            <person name="Sieber C.M."/>
            <person name="Emerson J.B."/>
            <person name="Anantharaman K."/>
            <person name="Thomas B.C."/>
            <person name="Malmstrom R."/>
            <person name="Stieglmeier M."/>
            <person name="Klingl A."/>
            <person name="Woyke T."/>
            <person name="Ryan C.M."/>
            <person name="Banfield J.F."/>
        </authorList>
    </citation>
    <scope>NUCLEOTIDE SEQUENCE [LARGE SCALE GENOMIC DNA]</scope>
    <source>
        <strain evidence="9">CG22_combo_CG10-13_8_21_14_all_36_13</strain>
    </source>
</reference>
<dbReference type="PRINTS" id="PR00059">
    <property type="entry name" value="RIBOSOMALL6"/>
</dbReference>
<gene>
    <name evidence="9" type="ORF">COW81_01840</name>
</gene>
<dbReference type="GO" id="GO:0019843">
    <property type="term" value="F:rRNA binding"/>
    <property type="evidence" value="ECO:0007669"/>
    <property type="project" value="UniProtKB-UniRule"/>
</dbReference>
<organism evidence="9 10">
    <name type="scientific">Candidatus Campbellbacteria bacterium CG22_combo_CG10-13_8_21_14_all_36_13</name>
    <dbReference type="NCBI Taxonomy" id="1974529"/>
    <lineage>
        <taxon>Bacteria</taxon>
        <taxon>Candidatus Campbelliibacteriota</taxon>
    </lineage>
</organism>
<dbReference type="SUPFAM" id="SSF56053">
    <property type="entry name" value="Ribosomal protein L6"/>
    <property type="match status" value="2"/>
</dbReference>
<keyword evidence="3 6" id="KW-0687">Ribonucleoprotein</keyword>
<keyword evidence="7" id="KW-0699">rRNA-binding</keyword>
<evidence type="ECO:0000313" key="9">
    <source>
        <dbReference type="EMBL" id="PIP87141.1"/>
    </source>
</evidence>
<evidence type="ECO:0000313" key="10">
    <source>
        <dbReference type="Proteomes" id="UP000231143"/>
    </source>
</evidence>
<keyword evidence="7" id="KW-0694">RNA-binding</keyword>
<proteinExistence type="inferred from homology"/>
<feature type="domain" description="Large ribosomal subunit protein uL6 alpha-beta" evidence="8">
    <location>
        <begin position="11"/>
        <end position="80"/>
    </location>
</feature>
<dbReference type="InterPro" id="IPR002358">
    <property type="entry name" value="Ribosomal_uL6_CS"/>
</dbReference>
<dbReference type="GO" id="GO:0003735">
    <property type="term" value="F:structural constituent of ribosome"/>
    <property type="evidence" value="ECO:0007669"/>
    <property type="project" value="UniProtKB-UniRule"/>
</dbReference>
<dbReference type="FunFam" id="3.90.930.12:FF:000001">
    <property type="entry name" value="50S ribosomal protein L6"/>
    <property type="match status" value="1"/>
</dbReference>
<dbReference type="InterPro" id="IPR019906">
    <property type="entry name" value="Ribosomal_uL6_bac-type"/>
</dbReference>
<dbReference type="InterPro" id="IPR020040">
    <property type="entry name" value="Ribosomal_uL6_a/b-dom"/>
</dbReference>
<keyword evidence="2 6" id="KW-0689">Ribosomal protein</keyword>
<evidence type="ECO:0000256" key="3">
    <source>
        <dbReference type="ARBA" id="ARBA00023274"/>
    </source>
</evidence>
<dbReference type="InterPro" id="IPR000702">
    <property type="entry name" value="Ribosomal_uL6-like"/>
</dbReference>
<comment type="similarity">
    <text evidence="1 6">Belongs to the universal ribosomal protein uL6 family.</text>
</comment>
<evidence type="ECO:0000259" key="8">
    <source>
        <dbReference type="Pfam" id="PF00347"/>
    </source>
</evidence>
<sequence>MSRLGKKSINIPDKTDVIIKDGVITVSGPHGTLTEKIHPKIDIKVNDGEINILPVESSIEANALWGTFASLVRNMVDGVNNLYEKKLSVEGVGFKVDMQGKDLIFALGFSHPVKVAVPEDLNVSTEKNVISISGISKHAVGQFAANIRALKKPEPYKGKGIRYVGENVRRKEGKKTA</sequence>
<evidence type="ECO:0000256" key="5">
    <source>
        <dbReference type="NCBIfam" id="TIGR03654"/>
    </source>
</evidence>
<dbReference type="Gene3D" id="3.90.930.12">
    <property type="entry name" value="Ribosomal protein L6, alpha-beta domain"/>
    <property type="match status" value="2"/>
</dbReference>
<dbReference type="PROSITE" id="PS00525">
    <property type="entry name" value="RIBOSOMAL_L6_1"/>
    <property type="match status" value="1"/>
</dbReference>
<evidence type="ECO:0000256" key="7">
    <source>
        <dbReference type="RuleBase" id="RU003870"/>
    </source>
</evidence>
<feature type="domain" description="Large ribosomal subunit protein uL6 alpha-beta" evidence="8">
    <location>
        <begin position="91"/>
        <end position="163"/>
    </location>
</feature>
<dbReference type="GO" id="GO:0002181">
    <property type="term" value="P:cytoplasmic translation"/>
    <property type="evidence" value="ECO:0007669"/>
    <property type="project" value="TreeGrafter"/>
</dbReference>